<evidence type="ECO:0000313" key="2">
    <source>
        <dbReference type="Proteomes" id="UP000031465"/>
    </source>
</evidence>
<protein>
    <recommendedName>
        <fullName evidence="3">Transposase</fullName>
    </recommendedName>
</protein>
<proteinExistence type="predicted"/>
<accession>A0A0C1JY10</accession>
<dbReference type="SUPFAM" id="SSF48295">
    <property type="entry name" value="TrpR-like"/>
    <property type="match status" value="1"/>
</dbReference>
<dbReference type="PATRIC" id="fig|362787.3.peg.1036"/>
<sequence length="59" mass="7189">MKKKFKKQIIKILKEVDSETSLTEVYCKYEVSIASYYQWEAKFGEWMFPKLNDEEVFKL</sequence>
<comment type="caution">
    <text evidence="1">The sequence shown here is derived from an EMBL/GenBank/DDBJ whole genome shotgun (WGS) entry which is preliminary data.</text>
</comment>
<dbReference type="GO" id="GO:0043565">
    <property type="term" value="F:sequence-specific DNA binding"/>
    <property type="evidence" value="ECO:0007669"/>
    <property type="project" value="InterPro"/>
</dbReference>
<dbReference type="InterPro" id="IPR010921">
    <property type="entry name" value="Trp_repressor/repl_initiator"/>
</dbReference>
<dbReference type="AlphaFoldDB" id="A0A0C1JY10"/>
<dbReference type="RefSeq" id="WP_079890406.1">
    <property type="nucleotide sequence ID" value="NZ_JSAN01000064.1"/>
</dbReference>
<evidence type="ECO:0008006" key="3">
    <source>
        <dbReference type="Google" id="ProtNLM"/>
    </source>
</evidence>
<dbReference type="EMBL" id="JSAN01000064">
    <property type="protein sequence ID" value="KIC72087.1"/>
    <property type="molecule type" value="Genomic_DNA"/>
</dbReference>
<name>A0A0C1JY10_9BACT</name>
<organism evidence="1 2">
    <name type="scientific">Candidatus Protochlamydia amoebophila</name>
    <dbReference type="NCBI Taxonomy" id="362787"/>
    <lineage>
        <taxon>Bacteria</taxon>
        <taxon>Pseudomonadati</taxon>
        <taxon>Chlamydiota</taxon>
        <taxon>Chlamydiia</taxon>
        <taxon>Parachlamydiales</taxon>
        <taxon>Parachlamydiaceae</taxon>
        <taxon>Candidatus Protochlamydia</taxon>
    </lineage>
</organism>
<dbReference type="Proteomes" id="UP000031465">
    <property type="component" value="Unassembled WGS sequence"/>
</dbReference>
<reference evidence="1 2" key="1">
    <citation type="journal article" date="2014" name="Mol. Biol. Evol.">
        <title>Massive expansion of Ubiquitination-related gene families within the Chlamydiae.</title>
        <authorList>
            <person name="Domman D."/>
            <person name="Collingro A."/>
            <person name="Lagkouvardos I."/>
            <person name="Gehre L."/>
            <person name="Weinmaier T."/>
            <person name="Rattei T."/>
            <person name="Subtil A."/>
            <person name="Horn M."/>
        </authorList>
    </citation>
    <scope>NUCLEOTIDE SEQUENCE [LARGE SCALE GENOMIC DNA]</scope>
    <source>
        <strain evidence="1 2">EI2</strain>
    </source>
</reference>
<gene>
    <name evidence="1" type="ORF">DB44_CR00390</name>
</gene>
<evidence type="ECO:0000313" key="1">
    <source>
        <dbReference type="EMBL" id="KIC72087.1"/>
    </source>
</evidence>